<dbReference type="Proteomes" id="UP000271974">
    <property type="component" value="Unassembled WGS sequence"/>
</dbReference>
<dbReference type="CDD" id="cd22126">
    <property type="entry name" value="F-box_FBXL15"/>
    <property type="match status" value="1"/>
</dbReference>
<reference evidence="2 3" key="1">
    <citation type="submission" date="2019-01" db="EMBL/GenBank/DDBJ databases">
        <title>A draft genome assembly of the solar-powered sea slug Elysia chlorotica.</title>
        <authorList>
            <person name="Cai H."/>
            <person name="Li Q."/>
            <person name="Fang X."/>
            <person name="Li J."/>
            <person name="Curtis N.E."/>
            <person name="Altenburger A."/>
            <person name="Shibata T."/>
            <person name="Feng M."/>
            <person name="Maeda T."/>
            <person name="Schwartz J.A."/>
            <person name="Shigenobu S."/>
            <person name="Lundholm N."/>
            <person name="Nishiyama T."/>
            <person name="Yang H."/>
            <person name="Hasebe M."/>
            <person name="Li S."/>
            <person name="Pierce S.K."/>
            <person name="Wang J."/>
        </authorList>
    </citation>
    <scope>NUCLEOTIDE SEQUENCE [LARGE SCALE GENOMIC DNA]</scope>
    <source>
        <strain evidence="2">EC2010</strain>
        <tissue evidence="2">Whole organism of an adult</tissue>
    </source>
</reference>
<dbReference type="InterPro" id="IPR032675">
    <property type="entry name" value="LRR_dom_sf"/>
</dbReference>
<feature type="region of interest" description="Disordered" evidence="1">
    <location>
        <begin position="1"/>
        <end position="45"/>
    </location>
</feature>
<gene>
    <name evidence="2" type="ORF">EGW08_014537</name>
</gene>
<accession>A0A433T7X7</accession>
<dbReference type="PANTHER" id="PTHR13318">
    <property type="entry name" value="PARTNER OF PAIRED, ISOFORM B-RELATED"/>
    <property type="match status" value="1"/>
</dbReference>
<dbReference type="SMART" id="SM00367">
    <property type="entry name" value="LRR_CC"/>
    <property type="match status" value="5"/>
</dbReference>
<dbReference type="EMBL" id="RQTK01000559">
    <property type="protein sequence ID" value="RUS77701.1"/>
    <property type="molecule type" value="Genomic_DNA"/>
</dbReference>
<dbReference type="STRING" id="188477.A0A433T7X7"/>
<dbReference type="InterPro" id="IPR006553">
    <property type="entry name" value="Leu-rich_rpt_Cys-con_subtyp"/>
</dbReference>
<dbReference type="PANTHER" id="PTHR13318:SF261">
    <property type="entry name" value="F-BOX DOMAIN-CONTAINING PROTEIN"/>
    <property type="match status" value="1"/>
</dbReference>
<dbReference type="GO" id="GO:0031146">
    <property type="term" value="P:SCF-dependent proteasomal ubiquitin-dependent protein catabolic process"/>
    <property type="evidence" value="ECO:0007669"/>
    <property type="project" value="TreeGrafter"/>
</dbReference>
<evidence type="ECO:0000313" key="3">
    <source>
        <dbReference type="Proteomes" id="UP000271974"/>
    </source>
</evidence>
<dbReference type="SUPFAM" id="SSF52047">
    <property type="entry name" value="RNI-like"/>
    <property type="match status" value="1"/>
</dbReference>
<dbReference type="Gene3D" id="3.80.10.10">
    <property type="entry name" value="Ribonuclease Inhibitor"/>
    <property type="match status" value="2"/>
</dbReference>
<dbReference type="GO" id="GO:0019005">
    <property type="term" value="C:SCF ubiquitin ligase complex"/>
    <property type="evidence" value="ECO:0007669"/>
    <property type="project" value="TreeGrafter"/>
</dbReference>
<evidence type="ECO:0008006" key="4">
    <source>
        <dbReference type="Google" id="ProtNLM"/>
    </source>
</evidence>
<evidence type="ECO:0000313" key="2">
    <source>
        <dbReference type="EMBL" id="RUS77701.1"/>
    </source>
</evidence>
<dbReference type="AlphaFoldDB" id="A0A433T7X7"/>
<dbReference type="OrthoDB" id="10257471at2759"/>
<evidence type="ECO:0000256" key="1">
    <source>
        <dbReference type="SAM" id="MobiDB-lite"/>
    </source>
</evidence>
<sequence>MSDLNLSEPLPQDPYHFEHLPQDPDLSEPLPQDPELLEPLRHDPESRCESSCEVVSSGDTEMTLLDLPWEQVLCSHILPYLSTRDLFFLRSASRGCQALVQTHFHLQFHINTNSLGDRFTREAFSTMTRDSCCLRTLCVRGAKSWLTSDILLPVIASNPRLEKIDLTGCLAVSGAVIYSVGVNCKNLRHLCLENCVGLLLDNFLSFMQGTNALEFLDLSGCWNLDDDLVVQLVPFMPRLKHLLLANLYGLTDRSIIAIAHNCRNLIHLSIRGCWRVTDGAIKSHFIIDTYICRVIDGAIKSTSHITEGGAVALG</sequence>
<organism evidence="2 3">
    <name type="scientific">Elysia chlorotica</name>
    <name type="common">Eastern emerald elysia</name>
    <name type="synonym">Sea slug</name>
    <dbReference type="NCBI Taxonomy" id="188477"/>
    <lineage>
        <taxon>Eukaryota</taxon>
        <taxon>Metazoa</taxon>
        <taxon>Spiralia</taxon>
        <taxon>Lophotrochozoa</taxon>
        <taxon>Mollusca</taxon>
        <taxon>Gastropoda</taxon>
        <taxon>Heterobranchia</taxon>
        <taxon>Euthyneura</taxon>
        <taxon>Panpulmonata</taxon>
        <taxon>Sacoglossa</taxon>
        <taxon>Placobranchoidea</taxon>
        <taxon>Plakobranchidae</taxon>
        <taxon>Elysia</taxon>
    </lineage>
</organism>
<comment type="caution">
    <text evidence="2">The sequence shown here is derived from an EMBL/GenBank/DDBJ whole genome shotgun (WGS) entry which is preliminary data.</text>
</comment>
<proteinExistence type="predicted"/>
<feature type="compositionally biased region" description="Low complexity" evidence="1">
    <location>
        <begin position="23"/>
        <end position="34"/>
    </location>
</feature>
<protein>
    <recommendedName>
        <fullName evidence="4">F-box domain-containing protein</fullName>
    </recommendedName>
</protein>
<keyword evidence="3" id="KW-1185">Reference proteome</keyword>
<name>A0A433T7X7_ELYCH</name>